<keyword evidence="1" id="KW-0805">Transcription regulation</keyword>
<dbReference type="PANTHER" id="PTHR24567:SF28">
    <property type="entry name" value="LISTERIOLYSIN REGULATORY PROTEIN"/>
    <property type="match status" value="1"/>
</dbReference>
<dbReference type="SUPFAM" id="SSF51206">
    <property type="entry name" value="cAMP-binding domain-like"/>
    <property type="match status" value="1"/>
</dbReference>
<dbReference type="Pfam" id="PF00027">
    <property type="entry name" value="cNMP_binding"/>
    <property type="match status" value="1"/>
</dbReference>
<dbReference type="Proteomes" id="UP000235363">
    <property type="component" value="Unassembled WGS sequence"/>
</dbReference>
<evidence type="ECO:0000256" key="2">
    <source>
        <dbReference type="ARBA" id="ARBA00023125"/>
    </source>
</evidence>
<dbReference type="RefSeq" id="WP_102212053.1">
    <property type="nucleotide sequence ID" value="NZ_PNHF01000003.1"/>
</dbReference>
<reference evidence="6 7" key="1">
    <citation type="submission" date="2017-09" db="EMBL/GenBank/DDBJ databases">
        <title>Bacterial strain isolated from the female urinary microbiota.</title>
        <authorList>
            <person name="Thomas-White K."/>
            <person name="Kumar N."/>
            <person name="Forster S."/>
            <person name="Putonti C."/>
            <person name="Lawley T."/>
            <person name="Wolfe A.J."/>
        </authorList>
    </citation>
    <scope>NUCLEOTIDE SEQUENCE [LARGE SCALE GENOMIC DNA]</scope>
    <source>
        <strain evidence="6 7">UMB0908</strain>
    </source>
</reference>
<keyword evidence="2" id="KW-0238">DNA-binding</keyword>
<dbReference type="CDD" id="cd00038">
    <property type="entry name" value="CAP_ED"/>
    <property type="match status" value="1"/>
</dbReference>
<organism evidence="6 7">
    <name type="scientific">Corynebacterium xerosis</name>
    <dbReference type="NCBI Taxonomy" id="1725"/>
    <lineage>
        <taxon>Bacteria</taxon>
        <taxon>Bacillati</taxon>
        <taxon>Actinomycetota</taxon>
        <taxon>Actinomycetes</taxon>
        <taxon>Mycobacteriales</taxon>
        <taxon>Corynebacteriaceae</taxon>
        <taxon>Corynebacterium</taxon>
    </lineage>
</organism>
<dbReference type="CDD" id="cd00092">
    <property type="entry name" value="HTH_CRP"/>
    <property type="match status" value="1"/>
</dbReference>
<proteinExistence type="predicted"/>
<evidence type="ECO:0000313" key="7">
    <source>
        <dbReference type="Proteomes" id="UP000235363"/>
    </source>
</evidence>
<dbReference type="GO" id="GO:0003700">
    <property type="term" value="F:DNA-binding transcription factor activity"/>
    <property type="evidence" value="ECO:0007669"/>
    <property type="project" value="TreeGrafter"/>
</dbReference>
<evidence type="ECO:0000313" key="6">
    <source>
        <dbReference type="EMBL" id="PMC63102.1"/>
    </source>
</evidence>
<dbReference type="PROSITE" id="PS51063">
    <property type="entry name" value="HTH_CRP_2"/>
    <property type="match status" value="1"/>
</dbReference>
<sequence length="247" mass="25876">MSERRYVPLRATCGEPHACPAPVRRRVLAATALFGDLGEREIADVGERMTARSWAAGEYLYVEGDPADDLYVLASGRAKMTRTDADGAEIVLDVLGPGDLFGGVATLGMGVHGDSVMALNTTCALRIDSDGFRALLGDYPAVAMRAFDEVAGQLSSTRAAFAAVTGTVAQRVAGALVRLAAKFGDPGPDGVLLQVPLTRADLAGMTGSTTESVSRAMSAMRRDGVIDTGRKWTAIIDMAALRELAEG</sequence>
<dbReference type="PANTHER" id="PTHR24567">
    <property type="entry name" value="CRP FAMILY TRANSCRIPTIONAL REGULATORY PROTEIN"/>
    <property type="match status" value="1"/>
</dbReference>
<dbReference type="EMBL" id="PNHF01000003">
    <property type="protein sequence ID" value="PMC63102.1"/>
    <property type="molecule type" value="Genomic_DNA"/>
</dbReference>
<dbReference type="InterPro" id="IPR036390">
    <property type="entry name" value="WH_DNA-bd_sf"/>
</dbReference>
<gene>
    <name evidence="6" type="ORF">CJ204_02405</name>
</gene>
<dbReference type="PROSITE" id="PS50042">
    <property type="entry name" value="CNMP_BINDING_3"/>
    <property type="match status" value="1"/>
</dbReference>
<evidence type="ECO:0000256" key="3">
    <source>
        <dbReference type="ARBA" id="ARBA00023163"/>
    </source>
</evidence>
<dbReference type="GO" id="GO:0003677">
    <property type="term" value="F:DNA binding"/>
    <property type="evidence" value="ECO:0007669"/>
    <property type="project" value="UniProtKB-KW"/>
</dbReference>
<dbReference type="STRING" id="1725.WU86_00390"/>
<dbReference type="InterPro" id="IPR014710">
    <property type="entry name" value="RmlC-like_jellyroll"/>
</dbReference>
<feature type="domain" description="Cyclic nucleotide-binding" evidence="4">
    <location>
        <begin position="33"/>
        <end position="153"/>
    </location>
</feature>
<dbReference type="InterPro" id="IPR018490">
    <property type="entry name" value="cNMP-bd_dom_sf"/>
</dbReference>
<dbReference type="PRINTS" id="PR00034">
    <property type="entry name" value="HTHCRP"/>
</dbReference>
<dbReference type="SMART" id="SM00100">
    <property type="entry name" value="cNMP"/>
    <property type="match status" value="1"/>
</dbReference>
<evidence type="ECO:0000256" key="1">
    <source>
        <dbReference type="ARBA" id="ARBA00023015"/>
    </source>
</evidence>
<feature type="domain" description="HTH crp-type" evidence="5">
    <location>
        <begin position="166"/>
        <end position="239"/>
    </location>
</feature>
<comment type="caution">
    <text evidence="6">The sequence shown here is derived from an EMBL/GenBank/DDBJ whole genome shotgun (WGS) entry which is preliminary data.</text>
</comment>
<evidence type="ECO:0000259" key="4">
    <source>
        <dbReference type="PROSITE" id="PS50042"/>
    </source>
</evidence>
<name>A0A2N6T1C4_9CORY</name>
<dbReference type="InterPro" id="IPR000595">
    <property type="entry name" value="cNMP-bd_dom"/>
</dbReference>
<dbReference type="GO" id="GO:0005829">
    <property type="term" value="C:cytosol"/>
    <property type="evidence" value="ECO:0007669"/>
    <property type="project" value="TreeGrafter"/>
</dbReference>
<dbReference type="InterPro" id="IPR036388">
    <property type="entry name" value="WH-like_DNA-bd_sf"/>
</dbReference>
<dbReference type="Gene3D" id="1.10.10.10">
    <property type="entry name" value="Winged helix-like DNA-binding domain superfamily/Winged helix DNA-binding domain"/>
    <property type="match status" value="1"/>
</dbReference>
<dbReference type="InterPro" id="IPR050397">
    <property type="entry name" value="Env_Response_Regulators"/>
</dbReference>
<dbReference type="AlphaFoldDB" id="A0A2N6T1C4"/>
<protein>
    <submittedName>
        <fullName evidence="6">Crp/Fnr family transcriptional regulator</fullName>
    </submittedName>
</protein>
<dbReference type="Gene3D" id="2.60.120.10">
    <property type="entry name" value="Jelly Rolls"/>
    <property type="match status" value="1"/>
</dbReference>
<accession>A0A2N6T1C4</accession>
<keyword evidence="3" id="KW-0804">Transcription</keyword>
<dbReference type="SUPFAM" id="SSF46785">
    <property type="entry name" value="Winged helix' DNA-binding domain"/>
    <property type="match status" value="1"/>
</dbReference>
<evidence type="ECO:0000259" key="5">
    <source>
        <dbReference type="PROSITE" id="PS51063"/>
    </source>
</evidence>
<dbReference type="Pfam" id="PF13545">
    <property type="entry name" value="HTH_Crp_2"/>
    <property type="match status" value="1"/>
</dbReference>
<dbReference type="InterPro" id="IPR012318">
    <property type="entry name" value="HTH_CRP"/>
</dbReference>
<dbReference type="SMART" id="SM00419">
    <property type="entry name" value="HTH_CRP"/>
    <property type="match status" value="1"/>
</dbReference>